<reference evidence="6 7" key="1">
    <citation type="journal article" date="2011" name="Genome Biol. Evol.">
        <title>Integration of the genetic map and genome assembly of fugu facilitates insights into distinct features of genome evolution in teleosts and mammals.</title>
        <authorList>
            <person name="Kai W."/>
            <person name="Kikuchi K."/>
            <person name="Tohari S."/>
            <person name="Chew A.K."/>
            <person name="Tay A."/>
            <person name="Fujiwara A."/>
            <person name="Hosoya S."/>
            <person name="Suetake H."/>
            <person name="Naruse K."/>
            <person name="Brenner S."/>
            <person name="Suzuki Y."/>
            <person name="Venkatesh B."/>
        </authorList>
    </citation>
    <scope>NUCLEOTIDE SEQUENCE [LARGE SCALE GENOMIC DNA]</scope>
</reference>
<dbReference type="InterPro" id="IPR006619">
    <property type="entry name" value="PGRP_domain_met/bac"/>
</dbReference>
<dbReference type="CTD" id="114770"/>
<sequence>MATAKCNMILFGRQCLLLALSLFFAVHSRPAVTNSPRNMERFIQAVKQVEDSNPGLSPLALVRALRRTAGHDNEMTIHFLGSSYNLSVDEVLDTAILNTSSFSFFDKAIHHIVTNSGEERGVVLTPDGTTVALSPLLLGIESGLKARMDGAPPAGIFPLTLGRRLGLSFLSLQDIPPSYRLGPDGCWDNVEHPRVFKLSQPATLVTDAIINGGMDGLILGMGLSNNSSDHQALSEILKGYYSFTLYEGQGLDVVNSHISPRRREVSKSILEPLDLHSLVMATLTLVWKLEKTEWIALDNAVGEAVKDGLQAFMHKYWDCPSIIPRCQWGAEAHRGTPMPLSLPLPFLYVHHTYEPSSPCLSFPNCSHDMRSMQRFHQDDRGWNDIGYSFVVGSDGYIYEGRGWNTLGSHTRGHNSLGYGVSIIGNYTATLPSRHAMDLLRHRLVRCAISRGGLTPNFTIHGHRQVVNTSCPGDAFFSEIQSWEHFGY</sequence>
<feature type="domain" description="Peptidoglycan recognition protein family" evidence="5">
    <location>
        <begin position="320"/>
        <end position="466"/>
    </location>
</feature>
<accession>A0A3B5KCH4</accession>
<evidence type="ECO:0000313" key="7">
    <source>
        <dbReference type="Proteomes" id="UP000005226"/>
    </source>
</evidence>
<evidence type="ECO:0000256" key="3">
    <source>
        <dbReference type="SAM" id="SignalP"/>
    </source>
</evidence>
<dbReference type="OrthoDB" id="10001926at2759"/>
<keyword evidence="2" id="KW-0391">Immunity</keyword>
<dbReference type="KEGG" id="tru:101068993"/>
<dbReference type="GeneTree" id="ENSGT00940000158718"/>
<dbReference type="CDD" id="cd06583">
    <property type="entry name" value="PGRP"/>
    <property type="match status" value="1"/>
</dbReference>
<organism evidence="6 7">
    <name type="scientific">Takifugu rubripes</name>
    <name type="common">Japanese pufferfish</name>
    <name type="synonym">Fugu rubripes</name>
    <dbReference type="NCBI Taxonomy" id="31033"/>
    <lineage>
        <taxon>Eukaryota</taxon>
        <taxon>Metazoa</taxon>
        <taxon>Chordata</taxon>
        <taxon>Craniata</taxon>
        <taxon>Vertebrata</taxon>
        <taxon>Euteleostomi</taxon>
        <taxon>Actinopterygii</taxon>
        <taxon>Neopterygii</taxon>
        <taxon>Teleostei</taxon>
        <taxon>Neoteleostei</taxon>
        <taxon>Acanthomorphata</taxon>
        <taxon>Eupercaria</taxon>
        <taxon>Tetraodontiformes</taxon>
        <taxon>Tetradontoidea</taxon>
        <taxon>Tetraodontidae</taxon>
        <taxon>Takifugu</taxon>
    </lineage>
</organism>
<dbReference type="GO" id="GO:0002376">
    <property type="term" value="P:immune system process"/>
    <property type="evidence" value="ECO:0007669"/>
    <property type="project" value="UniProtKB-KW"/>
</dbReference>
<dbReference type="Proteomes" id="UP000005226">
    <property type="component" value="Chromosome 17"/>
</dbReference>
<dbReference type="AlphaFoldDB" id="A0A3B5KCH4"/>
<keyword evidence="7" id="KW-1185">Reference proteome</keyword>
<dbReference type="Ensembl" id="ENSTRUT00000051748.2">
    <property type="protein sequence ID" value="ENSTRUP00000051127.2"/>
    <property type="gene ID" value="ENSTRUG00000022962.2"/>
</dbReference>
<dbReference type="InterPro" id="IPR015510">
    <property type="entry name" value="PGRP"/>
</dbReference>
<dbReference type="PANTHER" id="PTHR11022:SF66">
    <property type="entry name" value="N-ACETYLMURAMOYL-L-ALANINE AMIDASE"/>
    <property type="match status" value="1"/>
</dbReference>
<reference evidence="6" key="2">
    <citation type="submission" date="2025-08" db="UniProtKB">
        <authorList>
            <consortium name="Ensembl"/>
        </authorList>
    </citation>
    <scope>IDENTIFICATION</scope>
</reference>
<dbReference type="InterPro" id="IPR002502">
    <property type="entry name" value="Amidase_domain"/>
</dbReference>
<evidence type="ECO:0000256" key="1">
    <source>
        <dbReference type="ARBA" id="ARBA00007553"/>
    </source>
</evidence>
<dbReference type="GO" id="GO:0009253">
    <property type="term" value="P:peptidoglycan catabolic process"/>
    <property type="evidence" value="ECO:0007669"/>
    <property type="project" value="InterPro"/>
</dbReference>
<feature type="chain" id="PRO_5025408199" evidence="3">
    <location>
        <begin position="31"/>
        <end position="487"/>
    </location>
</feature>
<dbReference type="GeneID" id="101068993"/>
<dbReference type="InterPro" id="IPR036505">
    <property type="entry name" value="Amidase/PGRP_sf"/>
</dbReference>
<dbReference type="SMART" id="SM00644">
    <property type="entry name" value="Ami_2"/>
    <property type="match status" value="1"/>
</dbReference>
<feature type="domain" description="N-acetylmuramoyl-L-alanine amidase" evidence="4">
    <location>
        <begin position="332"/>
        <end position="472"/>
    </location>
</feature>
<keyword evidence="3" id="KW-0732">Signal</keyword>
<feature type="signal peptide" evidence="3">
    <location>
        <begin position="1"/>
        <end position="30"/>
    </location>
</feature>
<dbReference type="GO" id="GO:0008745">
    <property type="term" value="F:N-acetylmuramoyl-L-alanine amidase activity"/>
    <property type="evidence" value="ECO:0007669"/>
    <property type="project" value="InterPro"/>
</dbReference>
<comment type="similarity">
    <text evidence="1">Belongs to the N-acetylmuramoyl-L-alanine amidase 2 family.</text>
</comment>
<proteinExistence type="inferred from homology"/>
<evidence type="ECO:0000256" key="2">
    <source>
        <dbReference type="ARBA" id="ARBA00022859"/>
    </source>
</evidence>
<dbReference type="PANTHER" id="PTHR11022">
    <property type="entry name" value="PEPTIDOGLYCAN RECOGNITION PROTEIN"/>
    <property type="match status" value="1"/>
</dbReference>
<evidence type="ECO:0000259" key="5">
    <source>
        <dbReference type="SMART" id="SM00701"/>
    </source>
</evidence>
<dbReference type="GO" id="GO:0008270">
    <property type="term" value="F:zinc ion binding"/>
    <property type="evidence" value="ECO:0007669"/>
    <property type="project" value="InterPro"/>
</dbReference>
<evidence type="ECO:0000259" key="4">
    <source>
        <dbReference type="SMART" id="SM00644"/>
    </source>
</evidence>
<reference evidence="6" key="3">
    <citation type="submission" date="2025-09" db="UniProtKB">
        <authorList>
            <consortium name="Ensembl"/>
        </authorList>
    </citation>
    <scope>IDENTIFICATION</scope>
</reference>
<protein>
    <submittedName>
        <fullName evidence="6">Peptidoglycan recognition protein 2</fullName>
    </submittedName>
</protein>
<dbReference type="OMA" id="CWDNVEH"/>
<dbReference type="FunFam" id="3.40.80.10:FF:000001">
    <property type="entry name" value="Peptidoglycan recognition protein 1"/>
    <property type="match status" value="1"/>
</dbReference>
<dbReference type="InParanoid" id="A0A3B5KCH4"/>
<dbReference type="RefSeq" id="XP_029706514.1">
    <property type="nucleotide sequence ID" value="XM_029850654.1"/>
</dbReference>
<dbReference type="Gene3D" id="3.40.80.10">
    <property type="entry name" value="Peptidoglycan recognition protein-like"/>
    <property type="match status" value="1"/>
</dbReference>
<dbReference type="STRING" id="31033.ENSTRUP00000051127"/>
<evidence type="ECO:0000313" key="6">
    <source>
        <dbReference type="Ensembl" id="ENSTRUP00000051127.2"/>
    </source>
</evidence>
<name>A0A3B5KCH4_TAKRU</name>
<gene>
    <name evidence="6" type="primary">pglyrp2</name>
</gene>
<dbReference type="SUPFAM" id="SSF55846">
    <property type="entry name" value="N-acetylmuramoyl-L-alanine amidase-like"/>
    <property type="match status" value="1"/>
</dbReference>
<dbReference type="Pfam" id="PF01510">
    <property type="entry name" value="Amidase_2"/>
    <property type="match status" value="1"/>
</dbReference>
<dbReference type="SMART" id="SM00701">
    <property type="entry name" value="PGRP"/>
    <property type="match status" value="1"/>
</dbReference>